<organism evidence="1 2">
    <name type="scientific">Xylanimonas ulmi</name>
    <dbReference type="NCBI Taxonomy" id="228973"/>
    <lineage>
        <taxon>Bacteria</taxon>
        <taxon>Bacillati</taxon>
        <taxon>Actinomycetota</taxon>
        <taxon>Actinomycetes</taxon>
        <taxon>Micrococcales</taxon>
        <taxon>Promicromonosporaceae</taxon>
        <taxon>Xylanimonas</taxon>
    </lineage>
</organism>
<name>A0A4Q7M497_9MICO</name>
<keyword evidence="2" id="KW-1185">Reference proteome</keyword>
<proteinExistence type="predicted"/>
<dbReference type="RefSeq" id="WP_130413017.1">
    <property type="nucleotide sequence ID" value="NZ_SGWX01000001.1"/>
</dbReference>
<reference evidence="1 2" key="1">
    <citation type="submission" date="2019-02" db="EMBL/GenBank/DDBJ databases">
        <title>Sequencing the genomes of 1000 actinobacteria strains.</title>
        <authorList>
            <person name="Klenk H.-P."/>
        </authorList>
    </citation>
    <scope>NUCLEOTIDE SEQUENCE [LARGE SCALE GENOMIC DNA]</scope>
    <source>
        <strain evidence="1 2">DSM 16932</strain>
    </source>
</reference>
<dbReference type="AlphaFoldDB" id="A0A4Q7M497"/>
<dbReference type="Proteomes" id="UP000293852">
    <property type="component" value="Unassembled WGS sequence"/>
</dbReference>
<protein>
    <submittedName>
        <fullName evidence="1">Uncharacterized protein</fullName>
    </submittedName>
</protein>
<dbReference type="EMBL" id="SGWX01000001">
    <property type="protein sequence ID" value="RZS60809.1"/>
    <property type="molecule type" value="Genomic_DNA"/>
</dbReference>
<evidence type="ECO:0000313" key="1">
    <source>
        <dbReference type="EMBL" id="RZS60809.1"/>
    </source>
</evidence>
<comment type="caution">
    <text evidence="1">The sequence shown here is derived from an EMBL/GenBank/DDBJ whole genome shotgun (WGS) entry which is preliminary data.</text>
</comment>
<sequence length="171" mass="18049">MRGRAVAGLCVSAIAVGAIAFGTGVSGALWTQEVAVFGPTAVLTWTGPTPTAEPPVSTGTAVCENFDPDEGDYHITIYWPLLASIQPLESTYTEYLLVDGVRYPLSSDNTSGYHPRYNISNVTIAATGWRATEPLTPAYVVVSDANGVDLDSARITIGQRFNDPVIVACAP</sequence>
<evidence type="ECO:0000313" key="2">
    <source>
        <dbReference type="Proteomes" id="UP000293852"/>
    </source>
</evidence>
<gene>
    <name evidence="1" type="ORF">EV386_1089</name>
</gene>
<accession>A0A4Q7M497</accession>